<evidence type="ECO:0000313" key="3">
    <source>
        <dbReference type="Proteomes" id="UP000749293"/>
    </source>
</evidence>
<comment type="caution">
    <text evidence="2">The sequence shown here is derived from an EMBL/GenBank/DDBJ whole genome shotgun (WGS) entry which is preliminary data.</text>
</comment>
<feature type="compositionally biased region" description="Acidic residues" evidence="1">
    <location>
        <begin position="192"/>
        <end position="204"/>
    </location>
</feature>
<feature type="region of interest" description="Disordered" evidence="1">
    <location>
        <begin position="121"/>
        <end position="151"/>
    </location>
</feature>
<feature type="region of interest" description="Disordered" evidence="1">
    <location>
        <begin position="165"/>
        <end position="238"/>
    </location>
</feature>
<dbReference type="OrthoDB" id="4925544at2759"/>
<evidence type="ECO:0000313" key="2">
    <source>
        <dbReference type="EMBL" id="KAF4119765.1"/>
    </source>
</evidence>
<feature type="compositionally biased region" description="Low complexity" evidence="1">
    <location>
        <begin position="635"/>
        <end position="653"/>
    </location>
</feature>
<proteinExistence type="predicted"/>
<keyword evidence="3" id="KW-1185">Reference proteome</keyword>
<feature type="compositionally biased region" description="Low complexity" evidence="1">
    <location>
        <begin position="300"/>
        <end position="315"/>
    </location>
</feature>
<name>A0A9P5D1E9_9HYPO</name>
<feature type="compositionally biased region" description="Polar residues" evidence="1">
    <location>
        <begin position="206"/>
        <end position="219"/>
    </location>
</feature>
<organism evidence="2 3">
    <name type="scientific">Geosmithia morbida</name>
    <dbReference type="NCBI Taxonomy" id="1094350"/>
    <lineage>
        <taxon>Eukaryota</taxon>
        <taxon>Fungi</taxon>
        <taxon>Dikarya</taxon>
        <taxon>Ascomycota</taxon>
        <taxon>Pezizomycotina</taxon>
        <taxon>Sordariomycetes</taxon>
        <taxon>Hypocreomycetidae</taxon>
        <taxon>Hypocreales</taxon>
        <taxon>Bionectriaceae</taxon>
        <taxon>Geosmithia</taxon>
    </lineage>
</organism>
<reference evidence="2" key="1">
    <citation type="submission" date="2020-03" db="EMBL/GenBank/DDBJ databases">
        <title>Site-based positive gene gene selection in Geosmithia morbida across the United States reveals a broad range of putative effectors and factors for local host and environmental adapation.</title>
        <authorList>
            <person name="Onufrak A."/>
            <person name="Murdoch R.W."/>
            <person name="Gazis R."/>
            <person name="Huff M."/>
            <person name="Staton M."/>
            <person name="Klingeman W."/>
            <person name="Hadziabdic D."/>
        </authorList>
    </citation>
    <scope>NUCLEOTIDE SEQUENCE</scope>
    <source>
        <strain evidence="2">1262</strain>
    </source>
</reference>
<feature type="region of interest" description="Disordered" evidence="1">
    <location>
        <begin position="299"/>
        <end position="348"/>
    </location>
</feature>
<feature type="region of interest" description="Disordered" evidence="1">
    <location>
        <begin position="630"/>
        <end position="653"/>
    </location>
</feature>
<dbReference type="EMBL" id="JAANYQ010000021">
    <property type="protein sequence ID" value="KAF4119765.1"/>
    <property type="molecule type" value="Genomic_DNA"/>
</dbReference>
<dbReference type="AlphaFoldDB" id="A0A9P5D1E9"/>
<dbReference type="RefSeq" id="XP_035318417.1">
    <property type="nucleotide sequence ID" value="XM_035466406.1"/>
</dbReference>
<evidence type="ECO:0000256" key="1">
    <source>
        <dbReference type="SAM" id="MobiDB-lite"/>
    </source>
</evidence>
<protein>
    <submittedName>
        <fullName evidence="2">Uncharacterized protein</fullName>
    </submittedName>
</protein>
<feature type="compositionally biased region" description="Low complexity" evidence="1">
    <location>
        <begin position="323"/>
        <end position="341"/>
    </location>
</feature>
<sequence>MYKHVHSRPSHFLPSPSPSGLPSFYYLLLQTPSNLNTRDSLDESLSFSEPSLRFPRPIGNSHLANWISTSDPDIMRITSHPTDDAGLAGSTYELISGTDDCESWSQDGNDNDNECISESISSLDLRRPDDVQSSADTELLSDDDFTPVPADPAALYDLEYTASPPSILPDHASPAVPEAAQHRQAQHHCVTDENDDEPESDEDQASSRSSLEYTRNSLEVPSIATPPPQSAPVDGNRLRQGLNDGTISLAHPAFLALAAVQLYLLSCLCHGLFPSLGPAAWSAASNTPPVPAVAVKTAQPSVLTTPTRSPSSPWSLATHQGSEDGSGSSSGSSSSRSSGLGDVDAGSFMLPGDDGSSSEWPWEAKKPVISFHPVSRRDFQVRVPQHVMDAWSSNNCRATFTATRDDDHDVKKTVCAADDGFLVRFPHREAYGIVDLVVESACKPRLRKAVKIRFAKGTFDTVIDLYNKISEHTEHQAEAVWETWAAPVWRSAMTSMQSAYDERPTTSGIVKDVSGVYEDVKARLSGIVSDDGISSHARAHLDSLYTAARRRCQGVQTSIISSVEGSTHLDTLRREATRLVRVAQTTAQLDLLNAQLSAKIAWLSVLGRTEERDEYRRKAALFMQEKLAEAKIRRGSSSPSSSSSSQVEGEQRSSWWEYLDPRFQPGEIFTCE</sequence>
<gene>
    <name evidence="2" type="ORF">GMORB2_4431</name>
</gene>
<accession>A0A9P5D1E9</accession>
<dbReference type="GeneID" id="55970659"/>
<dbReference type="Proteomes" id="UP000749293">
    <property type="component" value="Unassembled WGS sequence"/>
</dbReference>